<keyword evidence="2" id="KW-0378">Hydrolase</keyword>
<feature type="domain" description="Endonuclease/exonuclease/phosphatase" evidence="1">
    <location>
        <begin position="114"/>
        <end position="282"/>
    </location>
</feature>
<gene>
    <name evidence="2" type="ORF">CH338_19610</name>
</gene>
<dbReference type="Proteomes" id="UP000248863">
    <property type="component" value="Unassembled WGS sequence"/>
</dbReference>
<accession>A0A327KC79</accession>
<dbReference type="PANTHER" id="PTHR42834">
    <property type="entry name" value="ENDONUCLEASE/EXONUCLEASE/PHOSPHATASE FAMILY PROTEIN (AFU_ORTHOLOGUE AFUA_3G09210)"/>
    <property type="match status" value="1"/>
</dbReference>
<dbReference type="OrthoDB" id="1398885at2"/>
<dbReference type="InterPro" id="IPR005135">
    <property type="entry name" value="Endo/exonuclease/phosphatase"/>
</dbReference>
<dbReference type="PANTHER" id="PTHR42834:SF1">
    <property type="entry name" value="ENDONUCLEASE_EXONUCLEASE_PHOSPHATASE FAMILY PROTEIN (AFU_ORTHOLOGUE AFUA_3G09210)"/>
    <property type="match status" value="1"/>
</dbReference>
<proteinExistence type="predicted"/>
<dbReference type="SUPFAM" id="SSF56219">
    <property type="entry name" value="DNase I-like"/>
    <property type="match status" value="1"/>
</dbReference>
<dbReference type="EMBL" id="NPEU01000270">
    <property type="protein sequence ID" value="RAI35243.1"/>
    <property type="molecule type" value="Genomic_DNA"/>
</dbReference>
<keyword evidence="2" id="KW-0255">Endonuclease</keyword>
<dbReference type="Gene3D" id="3.60.10.10">
    <property type="entry name" value="Endonuclease/exonuclease/phosphatase"/>
    <property type="match status" value="1"/>
</dbReference>
<protein>
    <submittedName>
        <fullName evidence="2">Endonuclease/exonuclease/phosphatase</fullName>
    </submittedName>
</protein>
<keyword evidence="2" id="KW-0269">Exonuclease</keyword>
<keyword evidence="3" id="KW-1185">Reference proteome</keyword>
<evidence type="ECO:0000259" key="1">
    <source>
        <dbReference type="Pfam" id="PF19580"/>
    </source>
</evidence>
<name>A0A327KC79_9BRAD</name>
<dbReference type="Pfam" id="PF19580">
    <property type="entry name" value="Exo_endo_phos_3"/>
    <property type="match status" value="1"/>
</dbReference>
<evidence type="ECO:0000313" key="2">
    <source>
        <dbReference type="EMBL" id="RAI35243.1"/>
    </source>
</evidence>
<dbReference type="RefSeq" id="WP_111358808.1">
    <property type="nucleotide sequence ID" value="NZ_NHSK01000112.1"/>
</dbReference>
<organism evidence="2 3">
    <name type="scientific">Rhodoplanes elegans</name>
    <dbReference type="NCBI Taxonomy" id="29408"/>
    <lineage>
        <taxon>Bacteria</taxon>
        <taxon>Pseudomonadati</taxon>
        <taxon>Pseudomonadota</taxon>
        <taxon>Alphaproteobacteria</taxon>
        <taxon>Hyphomicrobiales</taxon>
        <taxon>Nitrobacteraceae</taxon>
        <taxon>Rhodoplanes</taxon>
    </lineage>
</organism>
<reference evidence="2 3" key="1">
    <citation type="submission" date="2017-07" db="EMBL/GenBank/DDBJ databases">
        <title>Draft Genome Sequences of Select Purple Nonsulfur Bacteria.</title>
        <authorList>
            <person name="Lasarre B."/>
            <person name="Mckinlay J.B."/>
        </authorList>
    </citation>
    <scope>NUCLEOTIDE SEQUENCE [LARGE SCALE GENOMIC DNA]</scope>
    <source>
        <strain evidence="2 3">DSM 11907</strain>
    </source>
</reference>
<comment type="caution">
    <text evidence="2">The sequence shown here is derived from an EMBL/GenBank/DDBJ whole genome shotgun (WGS) entry which is preliminary data.</text>
</comment>
<keyword evidence="2" id="KW-0540">Nuclease</keyword>
<dbReference type="GO" id="GO:0004519">
    <property type="term" value="F:endonuclease activity"/>
    <property type="evidence" value="ECO:0007669"/>
    <property type="project" value="UniProtKB-KW"/>
</dbReference>
<dbReference type="InterPro" id="IPR036691">
    <property type="entry name" value="Endo/exonu/phosph_ase_sf"/>
</dbReference>
<evidence type="ECO:0000313" key="3">
    <source>
        <dbReference type="Proteomes" id="UP000248863"/>
    </source>
</evidence>
<dbReference type="AlphaFoldDB" id="A0A327KC79"/>
<dbReference type="GO" id="GO:0004527">
    <property type="term" value="F:exonuclease activity"/>
    <property type="evidence" value="ECO:0007669"/>
    <property type="project" value="UniProtKB-KW"/>
</dbReference>
<sequence>MRLAAYNVENLFDRAKAMNLESWDEGRPILAAFARLNGLLGEVSYTAAARRQMAKLMIELGLEKSDTGPFVVLRRNRGGLLVRPRTGGIEITAGGRADWVGSLELRDEPIDENAMRNTARVLVDLEADVVGVVEAENRPVLRDFNRLIIPAIDGVPFRHVMVIDGNDDRGIDVGLLCREGFPIETMRSHVDDVDGDGDPIFSRDCPEYTVLTRKKNRLIVLVNHFKSKGFGRPEESNARRKAQAARVREIYKTLDPRGDAFVAVIGDLNDTPDSDPLSPLVRGSKLKDAFTHPAFDDGGFPGTYGPCSAANKIDYLFLSPALFAKVTAGGVLRKGMWPGVRPKKWDVYETLQDKKDAASDHAAIWVDLDI</sequence>